<dbReference type="Gramene" id="mRNA:HanXRQr2_Chr03g0098121">
    <property type="protein sequence ID" value="mRNA:HanXRQr2_Chr03g0098121"/>
    <property type="gene ID" value="HanXRQr2_Chr03g0098121"/>
</dbReference>
<evidence type="ECO:0000313" key="2">
    <source>
        <dbReference type="EMBL" id="KAF5813419.1"/>
    </source>
</evidence>
<gene>
    <name evidence="2" type="ORF">HanXRQr2_Chr03g0098121</name>
</gene>
<name>A0A9K3JE61_HELAN</name>
<accession>A0A9K3JE61</accession>
<keyword evidence="1" id="KW-1133">Transmembrane helix</keyword>
<proteinExistence type="predicted"/>
<keyword evidence="3" id="KW-1185">Reference proteome</keyword>
<evidence type="ECO:0000313" key="3">
    <source>
        <dbReference type="Proteomes" id="UP000215914"/>
    </source>
</evidence>
<reference evidence="2" key="1">
    <citation type="journal article" date="2017" name="Nature">
        <title>The sunflower genome provides insights into oil metabolism, flowering and Asterid evolution.</title>
        <authorList>
            <person name="Badouin H."/>
            <person name="Gouzy J."/>
            <person name="Grassa C.J."/>
            <person name="Murat F."/>
            <person name="Staton S.E."/>
            <person name="Cottret L."/>
            <person name="Lelandais-Briere C."/>
            <person name="Owens G.L."/>
            <person name="Carrere S."/>
            <person name="Mayjonade B."/>
            <person name="Legrand L."/>
            <person name="Gill N."/>
            <person name="Kane N.C."/>
            <person name="Bowers J.E."/>
            <person name="Hubner S."/>
            <person name="Bellec A."/>
            <person name="Berard A."/>
            <person name="Berges H."/>
            <person name="Blanchet N."/>
            <person name="Boniface M.C."/>
            <person name="Brunel D."/>
            <person name="Catrice O."/>
            <person name="Chaidir N."/>
            <person name="Claudel C."/>
            <person name="Donnadieu C."/>
            <person name="Faraut T."/>
            <person name="Fievet G."/>
            <person name="Helmstetter N."/>
            <person name="King M."/>
            <person name="Knapp S.J."/>
            <person name="Lai Z."/>
            <person name="Le Paslier M.C."/>
            <person name="Lippi Y."/>
            <person name="Lorenzon L."/>
            <person name="Mandel J.R."/>
            <person name="Marage G."/>
            <person name="Marchand G."/>
            <person name="Marquand E."/>
            <person name="Bret-Mestries E."/>
            <person name="Morien E."/>
            <person name="Nambeesan S."/>
            <person name="Nguyen T."/>
            <person name="Pegot-Espagnet P."/>
            <person name="Pouilly N."/>
            <person name="Raftis F."/>
            <person name="Sallet E."/>
            <person name="Schiex T."/>
            <person name="Thomas J."/>
            <person name="Vandecasteele C."/>
            <person name="Vares D."/>
            <person name="Vear F."/>
            <person name="Vautrin S."/>
            <person name="Crespi M."/>
            <person name="Mangin B."/>
            <person name="Burke J.M."/>
            <person name="Salse J."/>
            <person name="Munos S."/>
            <person name="Vincourt P."/>
            <person name="Rieseberg L.H."/>
            <person name="Langlade N.B."/>
        </authorList>
    </citation>
    <scope>NUCLEOTIDE SEQUENCE</scope>
    <source>
        <tissue evidence="2">Leaves</tissue>
    </source>
</reference>
<keyword evidence="1" id="KW-0472">Membrane</keyword>
<sequence>MEVLIRCFNTLKTTTRVKHYMVRLRGNLSMTCFLEVVLFLRLV</sequence>
<dbReference type="AlphaFoldDB" id="A0A9K3JE61"/>
<evidence type="ECO:0000256" key="1">
    <source>
        <dbReference type="SAM" id="Phobius"/>
    </source>
</evidence>
<keyword evidence="1" id="KW-0812">Transmembrane</keyword>
<protein>
    <submittedName>
        <fullName evidence="2">Uncharacterized protein</fullName>
    </submittedName>
</protein>
<dbReference type="Proteomes" id="UP000215914">
    <property type="component" value="Unassembled WGS sequence"/>
</dbReference>
<dbReference type="EMBL" id="MNCJ02000318">
    <property type="protein sequence ID" value="KAF5813419.1"/>
    <property type="molecule type" value="Genomic_DNA"/>
</dbReference>
<organism evidence="2 3">
    <name type="scientific">Helianthus annuus</name>
    <name type="common">Common sunflower</name>
    <dbReference type="NCBI Taxonomy" id="4232"/>
    <lineage>
        <taxon>Eukaryota</taxon>
        <taxon>Viridiplantae</taxon>
        <taxon>Streptophyta</taxon>
        <taxon>Embryophyta</taxon>
        <taxon>Tracheophyta</taxon>
        <taxon>Spermatophyta</taxon>
        <taxon>Magnoliopsida</taxon>
        <taxon>eudicotyledons</taxon>
        <taxon>Gunneridae</taxon>
        <taxon>Pentapetalae</taxon>
        <taxon>asterids</taxon>
        <taxon>campanulids</taxon>
        <taxon>Asterales</taxon>
        <taxon>Asteraceae</taxon>
        <taxon>Asteroideae</taxon>
        <taxon>Heliantheae alliance</taxon>
        <taxon>Heliantheae</taxon>
        <taxon>Helianthus</taxon>
    </lineage>
</organism>
<feature type="transmembrane region" description="Helical" evidence="1">
    <location>
        <begin position="20"/>
        <end position="40"/>
    </location>
</feature>
<reference evidence="2" key="2">
    <citation type="submission" date="2020-06" db="EMBL/GenBank/DDBJ databases">
        <title>Helianthus annuus Genome sequencing and assembly Release 2.</title>
        <authorList>
            <person name="Gouzy J."/>
            <person name="Langlade N."/>
            <person name="Munos S."/>
        </authorList>
    </citation>
    <scope>NUCLEOTIDE SEQUENCE</scope>
    <source>
        <tissue evidence="2">Leaves</tissue>
    </source>
</reference>
<comment type="caution">
    <text evidence="2">The sequence shown here is derived from an EMBL/GenBank/DDBJ whole genome shotgun (WGS) entry which is preliminary data.</text>
</comment>